<comment type="caution">
    <text evidence="5">The sequence shown here is derived from an EMBL/GenBank/DDBJ whole genome shotgun (WGS) entry which is preliminary data.</text>
</comment>
<dbReference type="Proteomes" id="UP001281410">
    <property type="component" value="Unassembled WGS sequence"/>
</dbReference>
<feature type="region of interest" description="Disordered" evidence="3">
    <location>
        <begin position="1"/>
        <end position="50"/>
    </location>
</feature>
<keyword evidence="2" id="KW-0804">Transcription</keyword>
<feature type="region of interest" description="Disordered" evidence="3">
    <location>
        <begin position="380"/>
        <end position="402"/>
    </location>
</feature>
<dbReference type="InterPro" id="IPR038336">
    <property type="entry name" value="NET_sf"/>
</dbReference>
<protein>
    <recommendedName>
        <fullName evidence="4">NET domain-containing protein</fullName>
    </recommendedName>
</protein>
<evidence type="ECO:0000313" key="5">
    <source>
        <dbReference type="EMBL" id="KAK3199457.1"/>
    </source>
</evidence>
<dbReference type="InterPro" id="IPR027353">
    <property type="entry name" value="NET_dom"/>
</dbReference>
<feature type="compositionally biased region" description="Basic and acidic residues" evidence="3">
    <location>
        <begin position="31"/>
        <end position="47"/>
    </location>
</feature>
<feature type="compositionally biased region" description="Polar residues" evidence="3">
    <location>
        <begin position="8"/>
        <end position="19"/>
    </location>
</feature>
<keyword evidence="1" id="KW-0805">Transcription regulation</keyword>
<dbReference type="Gene3D" id="1.20.1270.220">
    <property type="match status" value="1"/>
</dbReference>
<feature type="region of interest" description="Disordered" evidence="3">
    <location>
        <begin position="316"/>
        <end position="351"/>
    </location>
</feature>
<evidence type="ECO:0000259" key="4">
    <source>
        <dbReference type="PROSITE" id="PS51525"/>
    </source>
</evidence>
<feature type="region of interest" description="Disordered" evidence="3">
    <location>
        <begin position="194"/>
        <end position="220"/>
    </location>
</feature>
<evidence type="ECO:0000313" key="6">
    <source>
        <dbReference type="Proteomes" id="UP001281410"/>
    </source>
</evidence>
<feature type="compositionally biased region" description="Low complexity" evidence="3">
    <location>
        <begin position="198"/>
        <end position="210"/>
    </location>
</feature>
<dbReference type="Pfam" id="PF17035">
    <property type="entry name" value="BET"/>
    <property type="match status" value="1"/>
</dbReference>
<dbReference type="AlphaFoldDB" id="A0AAE0A374"/>
<feature type="region of interest" description="Disordered" evidence="3">
    <location>
        <begin position="129"/>
        <end position="151"/>
    </location>
</feature>
<sequence>MRVPASAVSKSNPPISASQLPVRALPSAKPKAKDPNKREMSTEEKQKLGIGLQSLPPEKIGHVVDILTKRNRNLRDKDEFEVDVEALDTETLWELDRFVTNYKKFKRQALMSHRETKKVKKGDKDVDIRSYTSHESTTGKKEEIDTSHESKKHGGMLLDVEVEDGEEAFIQVKFGRTKSIPSKVFPETKKRYHHITISTPSKRPKSSSSTDIDDQQKEVVGVGTKSSSTAIVQLKGGDLYVYRSHFFKTVIYPNLNNYDGGMLLEDLEVEDGAEVSIQVTKGMTTSEVTKTTHHIIRTRKRYHHISISTPLKKTTIKTLESSPSSSTAIDDQQKGQGEGVGSKSLSSSTAIDDQQIGVRTITTISTEDPDIDVVVGSEQEIQGFEKDEEEEEMFRKLKNLST</sequence>
<gene>
    <name evidence="5" type="ORF">Dsin_022872</name>
</gene>
<evidence type="ECO:0000256" key="1">
    <source>
        <dbReference type="ARBA" id="ARBA00023015"/>
    </source>
</evidence>
<reference evidence="5" key="1">
    <citation type="journal article" date="2023" name="Plant J.">
        <title>Genome sequences and population genomics provide insights into the demographic history, inbreeding, and mutation load of two 'living fossil' tree species of Dipteronia.</title>
        <authorList>
            <person name="Feng Y."/>
            <person name="Comes H.P."/>
            <person name="Chen J."/>
            <person name="Zhu S."/>
            <person name="Lu R."/>
            <person name="Zhang X."/>
            <person name="Li P."/>
            <person name="Qiu J."/>
            <person name="Olsen K.M."/>
            <person name="Qiu Y."/>
        </authorList>
    </citation>
    <scope>NUCLEOTIDE SEQUENCE</scope>
    <source>
        <strain evidence="5">NBL</strain>
    </source>
</reference>
<dbReference type="PANTHER" id="PTHR45926">
    <property type="entry name" value="OSJNBA0053K19.4 PROTEIN"/>
    <property type="match status" value="1"/>
</dbReference>
<feature type="compositionally biased region" description="Basic and acidic residues" evidence="3">
    <location>
        <begin position="137"/>
        <end position="149"/>
    </location>
</feature>
<feature type="domain" description="NET" evidence="4">
    <location>
        <begin position="30"/>
        <end position="110"/>
    </location>
</feature>
<evidence type="ECO:0000256" key="3">
    <source>
        <dbReference type="SAM" id="MobiDB-lite"/>
    </source>
</evidence>
<organism evidence="5 6">
    <name type="scientific">Dipteronia sinensis</name>
    <dbReference type="NCBI Taxonomy" id="43782"/>
    <lineage>
        <taxon>Eukaryota</taxon>
        <taxon>Viridiplantae</taxon>
        <taxon>Streptophyta</taxon>
        <taxon>Embryophyta</taxon>
        <taxon>Tracheophyta</taxon>
        <taxon>Spermatophyta</taxon>
        <taxon>Magnoliopsida</taxon>
        <taxon>eudicotyledons</taxon>
        <taxon>Gunneridae</taxon>
        <taxon>Pentapetalae</taxon>
        <taxon>rosids</taxon>
        <taxon>malvids</taxon>
        <taxon>Sapindales</taxon>
        <taxon>Sapindaceae</taxon>
        <taxon>Hippocastanoideae</taxon>
        <taxon>Acereae</taxon>
        <taxon>Dipteronia</taxon>
    </lineage>
</organism>
<keyword evidence="6" id="KW-1185">Reference proteome</keyword>
<dbReference type="EMBL" id="JANJYJ010000007">
    <property type="protein sequence ID" value="KAK3199457.1"/>
    <property type="molecule type" value="Genomic_DNA"/>
</dbReference>
<evidence type="ECO:0000256" key="2">
    <source>
        <dbReference type="ARBA" id="ARBA00023163"/>
    </source>
</evidence>
<feature type="compositionally biased region" description="Polar residues" evidence="3">
    <location>
        <begin position="316"/>
        <end position="330"/>
    </location>
</feature>
<accession>A0AAE0A374</accession>
<dbReference type="PROSITE" id="PS51525">
    <property type="entry name" value="NET"/>
    <property type="match status" value="1"/>
</dbReference>
<proteinExistence type="predicted"/>
<name>A0AAE0A374_9ROSI</name>